<dbReference type="PANTHER" id="PTHR10609">
    <property type="entry name" value="BIOTINIDASE-RELATED"/>
    <property type="match status" value="1"/>
</dbReference>
<dbReference type="Pfam" id="PF00795">
    <property type="entry name" value="CN_hydrolase"/>
    <property type="match status" value="1"/>
</dbReference>
<keyword evidence="2" id="KW-0378">Hydrolase</keyword>
<dbReference type="Pfam" id="PF19018">
    <property type="entry name" value="Vanin_C"/>
    <property type="match status" value="1"/>
</dbReference>
<dbReference type="PANTHER" id="PTHR10609:SF27">
    <property type="entry name" value="CN HYDROLASE DOMAIN-CONTAINING PROTEIN-RELATED"/>
    <property type="match status" value="1"/>
</dbReference>
<dbReference type="InterPro" id="IPR003010">
    <property type="entry name" value="C-N_Hydrolase"/>
</dbReference>
<dbReference type="EMBL" id="MF631045">
    <property type="protein sequence ID" value="AXB88460.1"/>
    <property type="molecule type" value="mRNA"/>
</dbReference>
<dbReference type="PROSITE" id="PS50263">
    <property type="entry name" value="CN_HYDROLASE"/>
    <property type="match status" value="1"/>
</dbReference>
<evidence type="ECO:0000259" key="4">
    <source>
        <dbReference type="PROSITE" id="PS50263"/>
    </source>
</evidence>
<feature type="domain" description="CN hydrolase" evidence="4">
    <location>
        <begin position="40"/>
        <end position="317"/>
    </location>
</feature>
<name>A0A2Z5EQ40_9MOLL</name>
<comment type="similarity">
    <text evidence="1">Belongs to the carbon-nitrogen hydrolase superfamily. BTD/VNN family.</text>
</comment>
<keyword evidence="3" id="KW-0812">Transmembrane</keyword>
<sequence>MAFVPKGPFTPLVILVTAILVSYYIDGSNGSRYTASVFEFRPDSPQQGRNLSRNQALEIMKKNIDIYKVQAKIAGQQRHDIIVFPEYGLFGIFGYAKYARRSEVYPFLETIPDPRKESWNPCFDRSSNGSEIQKELSCMAKDYDVYVVANVGEKLACKKSDRNCPKDGRYQYNTNVVYSTNGTLVAKYRKKHLFKEEYFDSPTKTEIVTFDTYFGRFGLMTSYDSLFQSPIIDLVYRRKVRDIVMPSAWMTSTPLFRSIQWHSSFARGMEINLLVATVHDGHCKSYGSGIYTPDGAKNYFSNPTDYEQTLISDKLKLLSYFDPRNKSPVIPRGSISQTKTKKQPMAFLDENVDFEFIELSKTMDDVNVCYGRFCCRLTYRVEGRGRIEKYALAVYKGPVRTLGYLLEVEVCAVVRCSPHCGQPIQRANTYFERFHLVGVNFSTPYIYPQVLTVSGHETVLATHQWEYKHGQIIFTRSLENPLHSASLIGRVYDKDIIDDRKTYPGTYDKYGNYAPAQYASCFILIVACIASIIFPS</sequence>
<dbReference type="GO" id="GO:0016787">
    <property type="term" value="F:hydrolase activity"/>
    <property type="evidence" value="ECO:0007669"/>
    <property type="project" value="UniProtKB-KW"/>
</dbReference>
<dbReference type="InterPro" id="IPR043957">
    <property type="entry name" value="Vanin_C"/>
</dbReference>
<dbReference type="SUPFAM" id="SSF56317">
    <property type="entry name" value="Carbon-nitrogen hydrolase"/>
    <property type="match status" value="1"/>
</dbReference>
<protein>
    <submittedName>
        <fullName evidence="5">Symplectin/biotinidase-like protein 3</fullName>
    </submittedName>
</protein>
<dbReference type="InterPro" id="IPR036526">
    <property type="entry name" value="C-N_Hydrolase_sf"/>
</dbReference>
<evidence type="ECO:0000256" key="3">
    <source>
        <dbReference type="SAM" id="Phobius"/>
    </source>
</evidence>
<reference evidence="5" key="1">
    <citation type="journal article" date="2017" name="PeerJ">
        <title>Symplectin evolved from multiple duplications in bioluminescent squid.</title>
        <authorList>
            <person name="Francis W.R."/>
            <person name="Christianson L.M."/>
            <person name="Haddock S.H.D."/>
        </authorList>
    </citation>
    <scope>NUCLEOTIDE SEQUENCE</scope>
    <source>
        <strain evidence="5">9110X2</strain>
    </source>
</reference>
<evidence type="ECO:0000256" key="1">
    <source>
        <dbReference type="ARBA" id="ARBA00008225"/>
    </source>
</evidence>
<keyword evidence="3" id="KW-0472">Membrane</keyword>
<feature type="transmembrane region" description="Helical" evidence="3">
    <location>
        <begin position="516"/>
        <end position="534"/>
    </location>
</feature>
<accession>A0A2Z5EQ40</accession>
<keyword evidence="3" id="KW-1133">Transmembrane helix</keyword>
<proteinExistence type="evidence at transcript level"/>
<evidence type="ECO:0000256" key="2">
    <source>
        <dbReference type="ARBA" id="ARBA00022801"/>
    </source>
</evidence>
<organism evidence="5">
    <name type="scientific">Octopoteuthis deletron</name>
    <dbReference type="NCBI Taxonomy" id="1582096"/>
    <lineage>
        <taxon>Eukaryota</taxon>
        <taxon>Metazoa</taxon>
        <taxon>Spiralia</taxon>
        <taxon>Lophotrochozoa</taxon>
        <taxon>Mollusca</taxon>
        <taxon>Cephalopoda</taxon>
        <taxon>Coleoidea</taxon>
        <taxon>Decapodiformes</taxon>
        <taxon>Oegopsida</taxon>
        <taxon>Octopoteuthidae</taxon>
        <taxon>Octopoteuthis</taxon>
    </lineage>
</organism>
<dbReference type="Gene3D" id="3.60.110.10">
    <property type="entry name" value="Carbon-nitrogen hydrolase"/>
    <property type="match status" value="1"/>
</dbReference>
<dbReference type="AlphaFoldDB" id="A0A2Z5EQ40"/>
<dbReference type="InterPro" id="IPR040154">
    <property type="entry name" value="Biotinidase/VNN"/>
</dbReference>
<evidence type="ECO:0000313" key="5">
    <source>
        <dbReference type="EMBL" id="AXB88460.1"/>
    </source>
</evidence>